<evidence type="ECO:0000313" key="1">
    <source>
        <dbReference type="EMBL" id="SDV46413.1"/>
    </source>
</evidence>
<organism evidence="1 2">
    <name type="scientific">Chitinasiproducens palmae</name>
    <dbReference type="NCBI Taxonomy" id="1770053"/>
    <lineage>
        <taxon>Bacteria</taxon>
        <taxon>Pseudomonadati</taxon>
        <taxon>Pseudomonadota</taxon>
        <taxon>Betaproteobacteria</taxon>
        <taxon>Burkholderiales</taxon>
        <taxon>Burkholderiaceae</taxon>
        <taxon>Chitinasiproducens</taxon>
    </lineage>
</organism>
<sequence length="148" mass="15773">MIDTPPVRPTEHEDSSVATAVRRTRRRALLGMQKIAGATVIVAGSAGLAGCQTATPLEVAIGDPQAGSRADTASQLDFRGMDQAVDDCKQAARSAAANRCAQVRAYESCMHGKGYVTLLGPDTPSGCGETDWQRNLRQEMKVLREDGR</sequence>
<dbReference type="Proteomes" id="UP000243719">
    <property type="component" value="Unassembled WGS sequence"/>
</dbReference>
<gene>
    <name evidence="1" type="ORF">SAMN05216551_101319</name>
</gene>
<evidence type="ECO:0000313" key="2">
    <source>
        <dbReference type="Proteomes" id="UP000243719"/>
    </source>
</evidence>
<accession>A0A1H2PJC5</accession>
<dbReference type="STRING" id="1770053.SAMN05216551_101319"/>
<dbReference type="RefSeq" id="WP_091903875.1">
    <property type="nucleotide sequence ID" value="NZ_FNLO01000001.1"/>
</dbReference>
<keyword evidence="2" id="KW-1185">Reference proteome</keyword>
<protein>
    <submittedName>
        <fullName evidence="1">Uncharacterized protein</fullName>
    </submittedName>
</protein>
<dbReference type="AlphaFoldDB" id="A0A1H2PJC5"/>
<dbReference type="OrthoDB" id="9103459at2"/>
<dbReference type="EMBL" id="FNLO01000001">
    <property type="protein sequence ID" value="SDV46413.1"/>
    <property type="molecule type" value="Genomic_DNA"/>
</dbReference>
<name>A0A1H2PJC5_9BURK</name>
<reference evidence="2" key="1">
    <citation type="submission" date="2016-09" db="EMBL/GenBank/DDBJ databases">
        <authorList>
            <person name="Varghese N."/>
            <person name="Submissions S."/>
        </authorList>
    </citation>
    <scope>NUCLEOTIDE SEQUENCE [LARGE SCALE GENOMIC DNA]</scope>
    <source>
        <strain evidence="2">JS23</strain>
    </source>
</reference>
<proteinExistence type="predicted"/>